<dbReference type="Gene3D" id="3.40.50.1820">
    <property type="entry name" value="alpha/beta hydrolase"/>
    <property type="match status" value="1"/>
</dbReference>
<feature type="compositionally biased region" description="Basic residues" evidence="1">
    <location>
        <begin position="108"/>
        <end position="122"/>
    </location>
</feature>
<comment type="caution">
    <text evidence="2">The sequence shown here is derived from an EMBL/GenBank/DDBJ whole genome shotgun (WGS) entry which is preliminary data.</text>
</comment>
<gene>
    <name evidence="2" type="ORF">C7S16_6287</name>
</gene>
<dbReference type="Proteomes" id="UP001272137">
    <property type="component" value="Unassembled WGS sequence"/>
</dbReference>
<sequence>MPRRELTLPTRAGDTFVVTPGSDGAPPLALLDAIHRDLRPRLGRIPVFGDEQLRAIEAPRLVIVGERDRLLDSADTARRVRRLLPHAHVRMLADQPHFIRGPRDARFSRRRPARHPRRPMTS</sequence>
<name>A0AAW9CUV5_BURTH</name>
<accession>A0AAW9CUV5</accession>
<dbReference type="RefSeq" id="WP_019255609.1">
    <property type="nucleotide sequence ID" value="NZ_JALGJC010000002.1"/>
</dbReference>
<reference evidence="2" key="1">
    <citation type="submission" date="2018-08" db="EMBL/GenBank/DDBJ databases">
        <title>Identification of Burkholderia cepacia strains that express a Burkholderia pseudomallei-like capsular polysaccharide.</title>
        <authorList>
            <person name="Burtnick M.N."/>
            <person name="Vongsouvath M."/>
            <person name="Newton P."/>
            <person name="Wuthiekanun V."/>
            <person name="Limmathurotsakul D."/>
            <person name="Brett P.J."/>
            <person name="Chantratita N."/>
            <person name="Dance D.A."/>
        </authorList>
    </citation>
    <scope>NUCLEOTIDE SEQUENCE</scope>
    <source>
        <strain evidence="2">SBXCC001</strain>
    </source>
</reference>
<proteinExistence type="predicted"/>
<dbReference type="EMBL" id="QXCT01000001">
    <property type="protein sequence ID" value="MDW9251516.1"/>
    <property type="molecule type" value="Genomic_DNA"/>
</dbReference>
<protein>
    <submittedName>
        <fullName evidence="2">Alpha/beta hydrolase family protein</fullName>
    </submittedName>
</protein>
<evidence type="ECO:0000256" key="1">
    <source>
        <dbReference type="SAM" id="MobiDB-lite"/>
    </source>
</evidence>
<dbReference type="InterPro" id="IPR029058">
    <property type="entry name" value="AB_hydrolase_fold"/>
</dbReference>
<dbReference type="GO" id="GO:0016787">
    <property type="term" value="F:hydrolase activity"/>
    <property type="evidence" value="ECO:0007669"/>
    <property type="project" value="UniProtKB-KW"/>
</dbReference>
<dbReference type="KEGG" id="btha:DR62_07070"/>
<dbReference type="AlphaFoldDB" id="A0AAW9CUV5"/>
<evidence type="ECO:0000313" key="2">
    <source>
        <dbReference type="EMBL" id="MDW9251516.1"/>
    </source>
</evidence>
<dbReference type="SUPFAM" id="SSF53474">
    <property type="entry name" value="alpha/beta-Hydrolases"/>
    <property type="match status" value="1"/>
</dbReference>
<keyword evidence="2" id="KW-0378">Hydrolase</keyword>
<evidence type="ECO:0000313" key="3">
    <source>
        <dbReference type="Proteomes" id="UP001272137"/>
    </source>
</evidence>
<organism evidence="2 3">
    <name type="scientific">Burkholderia thailandensis</name>
    <dbReference type="NCBI Taxonomy" id="57975"/>
    <lineage>
        <taxon>Bacteria</taxon>
        <taxon>Pseudomonadati</taxon>
        <taxon>Pseudomonadota</taxon>
        <taxon>Betaproteobacteria</taxon>
        <taxon>Burkholderiales</taxon>
        <taxon>Burkholderiaceae</taxon>
        <taxon>Burkholderia</taxon>
        <taxon>pseudomallei group</taxon>
    </lineage>
</organism>
<feature type="region of interest" description="Disordered" evidence="1">
    <location>
        <begin position="96"/>
        <end position="122"/>
    </location>
</feature>